<evidence type="ECO:0000313" key="4">
    <source>
        <dbReference type="EMBL" id="EDJ92303.1"/>
    </source>
</evidence>
<evidence type="ECO:0000313" key="5">
    <source>
        <dbReference type="Proteomes" id="UP000003185"/>
    </source>
</evidence>
<dbReference type="Pfam" id="PF19993">
    <property type="entry name" value="DO-GTPase2"/>
    <property type="match status" value="1"/>
</dbReference>
<evidence type="ECO:0000259" key="2">
    <source>
        <dbReference type="Pfam" id="PF19993"/>
    </source>
</evidence>
<dbReference type="Gene3D" id="3.40.50.300">
    <property type="entry name" value="P-loop containing nucleotide triphosphate hydrolases"/>
    <property type="match status" value="1"/>
</dbReference>
<keyword evidence="4" id="KW-0560">Oxidoreductase</keyword>
<feature type="region of interest" description="Disordered" evidence="1">
    <location>
        <begin position="1"/>
        <end position="24"/>
    </location>
</feature>
<dbReference type="AlphaFoldDB" id="A0A0H3PCY5"/>
<dbReference type="EC" id="1.17.4.2" evidence="4"/>
<protein>
    <submittedName>
        <fullName evidence="4">Anaerobic ribonucleoside triphosphate reductase</fullName>
        <ecNumber evidence="4">1.17.4.2</ecNumber>
    </submittedName>
</protein>
<dbReference type="GO" id="GO:0008998">
    <property type="term" value="F:ribonucleoside-triphosphate reductase (thioredoxin) activity"/>
    <property type="evidence" value="ECO:0007669"/>
    <property type="project" value="UniProtKB-EC"/>
</dbReference>
<accession>A0A0H3PCY5</accession>
<evidence type="ECO:0000256" key="1">
    <source>
        <dbReference type="SAM" id="MobiDB-lite"/>
    </source>
</evidence>
<feature type="compositionally biased region" description="Low complexity" evidence="1">
    <location>
        <begin position="10"/>
        <end position="24"/>
    </location>
</feature>
<dbReference type="RefSeq" id="WP_005658404.1">
    <property type="nucleotide sequence ID" value="NZ_AAZF01000010.1"/>
</dbReference>
<dbReference type="InterPro" id="IPR027417">
    <property type="entry name" value="P-loop_NTPase"/>
</dbReference>
<reference evidence="4 5" key="1">
    <citation type="journal article" date="2007" name="Genome Biol.">
        <title>Characterization and modeling of the Haemophilus influenzae core and supragenomes based on the complete genomic sequences of Rd and 12 clinical nontypeable strains.</title>
        <authorList>
            <person name="Hogg J.S."/>
            <person name="Hu F.Z."/>
            <person name="Janto B."/>
            <person name="Boissy R."/>
            <person name="Hayes J."/>
            <person name="Keefe R."/>
            <person name="Post J.C."/>
            <person name="Ehrlich G.D."/>
        </authorList>
    </citation>
    <scope>NUCLEOTIDE SEQUENCE [LARGE SCALE GENOMIC DNA]</scope>
    <source>
        <strain evidence="4">3655</strain>
        <strain evidence="5">NTHi 3655</strain>
    </source>
</reference>
<dbReference type="Proteomes" id="UP000003185">
    <property type="component" value="Unassembled WGS sequence"/>
</dbReference>
<reference evidence="3" key="3">
    <citation type="submission" date="2024-01" db="EMBL/GenBank/DDBJ databases">
        <authorList>
            <person name="Riesbeck K."/>
        </authorList>
    </citation>
    <scope>NUCLEOTIDE SEQUENCE</scope>
    <source>
        <strain evidence="3">3655</strain>
    </source>
</reference>
<proteinExistence type="predicted"/>
<feature type="domain" description="Double-GTPase 2" evidence="2">
    <location>
        <begin position="110"/>
        <end position="219"/>
    </location>
</feature>
<name>A0A0H3PCY5_HAEI3</name>
<sequence>MLKNPFEAVEQTIEQPTEEPTSTIDLEKADLQIKEENPPLDFATEEPVIEKNEFAAFEPLPEFNSNYTHTPINKQAKLDKREVKELSDEEYHERVKALNENADNKHYVLFFGSPASGKTWIIGSVLHYMKNYIGGVVYLQTDRTAESEEELFYQLQDRFNGIVGTKKLTSTDTKQYFEMHISFTPTDKSKPPIEIVFVDASGEHSEEAFHSRDKNKSGMLPNYLTAILESNVKTKIAFVYDQSLSDNGKIPQMNVLSEVFTKIQYIQSSQDKQFPKALLLSKADKIFASDMAAVEHNGYDPMLYALEKIPAFANSFFNESPNNKTIFYRMGKFSVNSDLLTEFDKECPEKFFNWLYKEGMGVSAVKELNCWDKFKRWFSGKA</sequence>
<dbReference type="Proteomes" id="UP000837958">
    <property type="component" value="Chromosome"/>
</dbReference>
<dbReference type="EMBL" id="AAZF01000010">
    <property type="protein sequence ID" value="EDJ92303.1"/>
    <property type="molecule type" value="Genomic_DNA"/>
</dbReference>
<reference evidence="6" key="2">
    <citation type="submission" date="2021-11" db="EMBL/GenBank/DDBJ databases">
        <authorList>
            <person name="Riesbeck K."/>
        </authorList>
    </citation>
    <scope>NUCLEOTIDE SEQUENCE [LARGE SCALE GENOMIC DNA]</scope>
</reference>
<evidence type="ECO:0000313" key="3">
    <source>
        <dbReference type="EMBL" id="CAH0450937.1"/>
    </source>
</evidence>
<organism evidence="4 5">
    <name type="scientific">Haemophilus influenzae (strain NTHi 3655)</name>
    <dbReference type="NCBI Taxonomy" id="375177"/>
    <lineage>
        <taxon>Bacteria</taxon>
        <taxon>Pseudomonadati</taxon>
        <taxon>Pseudomonadota</taxon>
        <taxon>Gammaproteobacteria</taxon>
        <taxon>Pasteurellales</taxon>
        <taxon>Pasteurellaceae</taxon>
        <taxon>Haemophilus</taxon>
    </lineage>
</organism>
<dbReference type="InterPro" id="IPR045528">
    <property type="entry name" value="DO-GTPase2"/>
</dbReference>
<gene>
    <name evidence="4" type="ORF">CGSHi3655_01552</name>
    <name evidence="3" type="ORF">KRLU3655_LOCUS1013</name>
</gene>
<evidence type="ECO:0000313" key="6">
    <source>
        <dbReference type="Proteomes" id="UP000837958"/>
    </source>
</evidence>
<dbReference type="EMBL" id="OV040719">
    <property type="protein sequence ID" value="CAH0450937.1"/>
    <property type="molecule type" value="Genomic_DNA"/>
</dbReference>